<protein>
    <submittedName>
        <fullName evidence="1">Uncharacterized protein</fullName>
    </submittedName>
</protein>
<sequence>MCESKAILIKNNTEETLLNDVILLEKEGPKYVLYNIEGKKLVLSEEYTLVKIDFLKHTIFFAGHVK</sequence>
<dbReference type="AlphaFoldDB" id="A0A2R7Y2Z1"/>
<evidence type="ECO:0000313" key="2">
    <source>
        <dbReference type="Proteomes" id="UP000244093"/>
    </source>
</evidence>
<gene>
    <name evidence="1" type="ORF">B7O98_08595</name>
</gene>
<dbReference type="InterPro" id="IPR019300">
    <property type="entry name" value="CooT"/>
</dbReference>
<name>A0A2R7Y2Z1_9CREN</name>
<dbReference type="Pfam" id="PF10133">
    <property type="entry name" value="CooT"/>
    <property type="match status" value="1"/>
</dbReference>
<dbReference type="Proteomes" id="UP000244093">
    <property type="component" value="Unassembled WGS sequence"/>
</dbReference>
<comment type="caution">
    <text evidence="1">The sequence shown here is derived from an EMBL/GenBank/DDBJ whole genome shotgun (WGS) entry which is preliminary data.</text>
</comment>
<organism evidence="1 2">
    <name type="scientific">Zestosphaera tikiterensis</name>
    <dbReference type="NCBI Taxonomy" id="1973259"/>
    <lineage>
        <taxon>Archaea</taxon>
        <taxon>Thermoproteota</taxon>
        <taxon>Thermoprotei</taxon>
        <taxon>Desulfurococcales</taxon>
        <taxon>Desulfurococcaceae</taxon>
        <taxon>Zestosphaera</taxon>
    </lineage>
</organism>
<dbReference type="EMBL" id="NBVN01000006">
    <property type="protein sequence ID" value="PUA31843.1"/>
    <property type="molecule type" value="Genomic_DNA"/>
</dbReference>
<evidence type="ECO:0000313" key="1">
    <source>
        <dbReference type="EMBL" id="PUA31843.1"/>
    </source>
</evidence>
<reference evidence="1 2" key="1">
    <citation type="journal article" date="2018" name="Syst. Appl. Microbiol.">
        <title>A new symbiotic nanoarchaeote (Candidatus Nanoclepta minutus) and its host (Zestosphaera tikiterensis gen. nov., sp. nov.) from a New Zealand hot spring.</title>
        <authorList>
            <person name="St John E."/>
            <person name="Liu Y."/>
            <person name="Podar M."/>
            <person name="Stott M.B."/>
            <person name="Meneghin J."/>
            <person name="Chen Z."/>
            <person name="Lagutin K."/>
            <person name="Mitchell K."/>
            <person name="Reysenbach A.L."/>
        </authorList>
    </citation>
    <scope>NUCLEOTIDE SEQUENCE [LARGE SCALE GENOMIC DNA]</scope>
    <source>
        <strain evidence="1">NZ3</strain>
    </source>
</reference>
<accession>A0A2R7Y2Z1</accession>
<proteinExistence type="predicted"/>